<feature type="compositionally biased region" description="Basic and acidic residues" evidence="1">
    <location>
        <begin position="408"/>
        <end position="417"/>
    </location>
</feature>
<name>A0A7I7QMJ5_9MYCO</name>
<organism evidence="3 4">
    <name type="scientific">Mycolicibacterium sediminis</name>
    <dbReference type="NCBI Taxonomy" id="1286180"/>
    <lineage>
        <taxon>Bacteria</taxon>
        <taxon>Bacillati</taxon>
        <taxon>Actinomycetota</taxon>
        <taxon>Actinomycetes</taxon>
        <taxon>Mycobacteriales</taxon>
        <taxon>Mycobacteriaceae</taxon>
        <taxon>Mycolicibacterium</taxon>
    </lineage>
</organism>
<feature type="compositionally biased region" description="Low complexity" evidence="1">
    <location>
        <begin position="418"/>
        <end position="428"/>
    </location>
</feature>
<evidence type="ECO:0000259" key="2">
    <source>
        <dbReference type="Pfam" id="PF18879"/>
    </source>
</evidence>
<dbReference type="InterPro" id="IPR043796">
    <property type="entry name" value="ESX-1_EspA/EspE-like"/>
</dbReference>
<feature type="compositionally biased region" description="Low complexity" evidence="1">
    <location>
        <begin position="326"/>
        <end position="337"/>
    </location>
</feature>
<evidence type="ECO:0000256" key="1">
    <source>
        <dbReference type="SAM" id="MobiDB-lite"/>
    </source>
</evidence>
<sequence>MRVRGDVTDDGSAVLSVGGVGKELIENADDVVRGVTAAGRQLHGRGVVGFVERARTPILSGGQVTIAGMRRTTGVGDPDDGERFGAGSARFDEAATTLSAAYPDDSWTGAASDAYASSTSGQTGRADAVAEADRSVQAVLVREAGQIVAARRTLDDQSDWLGAVSMLVAATPFVGEGASVAVEIAAVTKALGTCTSHLAELTQQVDANAAEIRRATDRYEDAVGERSPADPIPDGPPPPGDEEKSPEETTDRDPAPDDDVTGDDVTGASPSAGASPSRGGGPSVSAAPEPTPVVPPVQVAPAGAVAPPAPMPAQMPAAMPAPPVAAPAAAQTGTGTTTQLASMVKAMVDQAMDEKARQEAAEEAEREDEARAKDSDGDGIPNVDDDTDHDGVSDAEDDENGDGVLDIEQDRDGDGRPDTAAGPGPDAADGGREAVNHPDARILADPGVTVQR</sequence>
<feature type="domain" description="ESX-1 secretion-associated protein EspA/EspE-like" evidence="2">
    <location>
        <begin position="73"/>
        <end position="156"/>
    </location>
</feature>
<protein>
    <recommendedName>
        <fullName evidence="2">ESX-1 secretion-associated protein EspA/EspE-like domain-containing protein</fullName>
    </recommendedName>
</protein>
<gene>
    <name evidence="3" type="ORF">MSEDJ_13560</name>
</gene>
<feature type="region of interest" description="Disordered" evidence="1">
    <location>
        <begin position="351"/>
        <end position="452"/>
    </location>
</feature>
<feature type="compositionally biased region" description="Low complexity" evidence="1">
    <location>
        <begin position="263"/>
        <end position="288"/>
    </location>
</feature>
<accession>A0A7I7QMJ5</accession>
<keyword evidence="4" id="KW-1185">Reference proteome</keyword>
<dbReference type="KEGG" id="msei:MSEDJ_13560"/>
<feature type="compositionally biased region" description="Basic and acidic residues" evidence="1">
    <location>
        <begin position="241"/>
        <end position="255"/>
    </location>
</feature>
<dbReference type="AlphaFoldDB" id="A0A7I7QMJ5"/>
<proteinExistence type="predicted"/>
<feature type="compositionally biased region" description="Basic and acidic residues" evidence="1">
    <location>
        <begin position="429"/>
        <end position="442"/>
    </location>
</feature>
<feature type="compositionally biased region" description="Pro residues" evidence="1">
    <location>
        <begin position="307"/>
        <end position="325"/>
    </location>
</feature>
<dbReference type="EMBL" id="AP022588">
    <property type="protein sequence ID" value="BBY27260.1"/>
    <property type="molecule type" value="Genomic_DNA"/>
</dbReference>
<feature type="region of interest" description="Disordered" evidence="1">
    <location>
        <begin position="219"/>
        <end position="337"/>
    </location>
</feature>
<feature type="compositionally biased region" description="Acidic residues" evidence="1">
    <location>
        <begin position="383"/>
        <end position="407"/>
    </location>
</feature>
<reference evidence="3 4" key="1">
    <citation type="journal article" date="2019" name="Emerg. Microbes Infect.">
        <title>Comprehensive subspecies identification of 175 nontuberculous mycobacteria species based on 7547 genomic profiles.</title>
        <authorList>
            <person name="Matsumoto Y."/>
            <person name="Kinjo T."/>
            <person name="Motooka D."/>
            <person name="Nabeya D."/>
            <person name="Jung N."/>
            <person name="Uechi K."/>
            <person name="Horii T."/>
            <person name="Iida T."/>
            <person name="Fujita J."/>
            <person name="Nakamura S."/>
        </authorList>
    </citation>
    <scope>NUCLEOTIDE SEQUENCE [LARGE SCALE GENOMIC DNA]</scope>
    <source>
        <strain evidence="3 4">JCM 17899</strain>
    </source>
</reference>
<feature type="compositionally biased region" description="Pro residues" evidence="1">
    <location>
        <begin position="230"/>
        <end position="239"/>
    </location>
</feature>
<evidence type="ECO:0000313" key="3">
    <source>
        <dbReference type="EMBL" id="BBY27260.1"/>
    </source>
</evidence>
<dbReference type="Proteomes" id="UP000467193">
    <property type="component" value="Chromosome"/>
</dbReference>
<dbReference type="Pfam" id="PF18879">
    <property type="entry name" value="EspA_EspE"/>
    <property type="match status" value="1"/>
</dbReference>
<evidence type="ECO:0000313" key="4">
    <source>
        <dbReference type="Proteomes" id="UP000467193"/>
    </source>
</evidence>
<feature type="compositionally biased region" description="Basic and acidic residues" evidence="1">
    <location>
        <begin position="219"/>
        <end position="228"/>
    </location>
</feature>
<feature type="compositionally biased region" description="Low complexity" evidence="1">
    <location>
        <begin position="296"/>
        <end position="306"/>
    </location>
</feature>